<dbReference type="InterPro" id="IPR001247">
    <property type="entry name" value="ExoRNase_PH_dom1"/>
</dbReference>
<evidence type="ECO:0000313" key="7">
    <source>
        <dbReference type="EMBL" id="AYQ54485.1"/>
    </source>
</evidence>
<dbReference type="GO" id="GO:0000177">
    <property type="term" value="C:cytoplasmic exosome (RNase complex)"/>
    <property type="evidence" value="ECO:0007669"/>
    <property type="project" value="TreeGrafter"/>
</dbReference>
<reference evidence="7 8" key="1">
    <citation type="submission" date="2016-10" db="EMBL/GenBank/DDBJ databases">
        <title>Complete genome of the TMA-utilizing, human hosted archaeon Methanomethylophilus alvus Gen. nov, sp. nov., strain Mx-05, derived from a pure culture.</title>
        <authorList>
            <person name="Brugere J.-F."/>
            <person name="Ben Hania W."/>
            <person name="Chaudhary P.P."/>
            <person name="Gaci N."/>
            <person name="Borrel G."/>
            <person name="Cao Van Tuat L."/>
            <person name="Fardeau M.-L."/>
            <person name="Harris H.M.B."/>
            <person name="O'Toole P.W."/>
            <person name="Ollivier B."/>
        </authorList>
    </citation>
    <scope>NUCLEOTIDE SEQUENCE [LARGE SCALE GENOMIC DNA]</scope>
    <source>
        <strain evidence="7 8">Mx-05</strain>
    </source>
</reference>
<dbReference type="Pfam" id="PF03725">
    <property type="entry name" value="RNase_PH_C"/>
    <property type="match status" value="1"/>
</dbReference>
<feature type="domain" description="Exoribonuclease phosphorolytic" evidence="6">
    <location>
        <begin position="193"/>
        <end position="258"/>
    </location>
</feature>
<dbReference type="InterPro" id="IPR020568">
    <property type="entry name" value="Ribosomal_Su5_D2-typ_SF"/>
</dbReference>
<dbReference type="FunFam" id="3.30.230.70:FF:000017">
    <property type="entry name" value="Exosome complex component Rrp42"/>
    <property type="match status" value="1"/>
</dbReference>
<dbReference type="GeneID" id="41321094"/>
<dbReference type="InterPro" id="IPR020869">
    <property type="entry name" value="Rrp42_archaea"/>
</dbReference>
<gene>
    <name evidence="4" type="primary">rrp42</name>
    <name evidence="7" type="ORF">BKD89_01460</name>
</gene>
<protein>
    <recommendedName>
        <fullName evidence="4">Exosome complex component Rrp42</fullName>
    </recommendedName>
</protein>
<dbReference type="InterPro" id="IPR015847">
    <property type="entry name" value="ExoRNase_PH_dom2"/>
</dbReference>
<dbReference type="GO" id="GO:0016075">
    <property type="term" value="P:rRNA catabolic process"/>
    <property type="evidence" value="ECO:0007669"/>
    <property type="project" value="TreeGrafter"/>
</dbReference>
<evidence type="ECO:0000256" key="3">
    <source>
        <dbReference type="ARBA" id="ARBA00022835"/>
    </source>
</evidence>
<evidence type="ECO:0000259" key="5">
    <source>
        <dbReference type="Pfam" id="PF01138"/>
    </source>
</evidence>
<evidence type="ECO:0000256" key="4">
    <source>
        <dbReference type="HAMAP-Rule" id="MF_00622"/>
    </source>
</evidence>
<name>A0A3G3IF87_9ARCH</name>
<dbReference type="PANTHER" id="PTHR11097:SF8">
    <property type="entry name" value="EXOSOME COMPLEX COMPONENT RRP42"/>
    <property type="match status" value="1"/>
</dbReference>
<dbReference type="SUPFAM" id="SSF55666">
    <property type="entry name" value="Ribonuclease PH domain 2-like"/>
    <property type="match status" value="1"/>
</dbReference>
<feature type="domain" description="Exoribonuclease phosphorolytic" evidence="5">
    <location>
        <begin position="31"/>
        <end position="166"/>
    </location>
</feature>
<dbReference type="NCBIfam" id="NF003282">
    <property type="entry name" value="PRK04282.1-1"/>
    <property type="match status" value="1"/>
</dbReference>
<dbReference type="RefSeq" id="WP_022532971.1">
    <property type="nucleotide sequence ID" value="NZ_CAYARL010000008.1"/>
</dbReference>
<comment type="subcellular location">
    <subcellularLocation>
        <location evidence="1 4">Cytoplasm</location>
    </subcellularLocation>
</comment>
<keyword evidence="2 4" id="KW-0963">Cytoplasm</keyword>
<dbReference type="HAMAP" id="MF_00622">
    <property type="entry name" value="Exosome_Rrp42"/>
    <property type="match status" value="1"/>
</dbReference>
<comment type="subunit">
    <text evidence="4">Component of the archaeal exosome complex. Forms a hexameric ring-like arrangement composed of 3 Rrp41-Rrp42 heterodimers. The hexameric ring associates with a trimer of Rrp4 and/or Csl4 subunits.</text>
</comment>
<dbReference type="PANTHER" id="PTHR11097">
    <property type="entry name" value="EXOSOME COMPLEX EXONUCLEASE RIBOSOMAL RNA PROCESSING PROTEIN"/>
    <property type="match status" value="1"/>
</dbReference>
<dbReference type="Pfam" id="PF01138">
    <property type="entry name" value="RNase_PH"/>
    <property type="match status" value="1"/>
</dbReference>
<sequence length="268" mass="29178">MSNYVISQIKRDHLMNLLADGRREDGRQLDEMRKITVETGIIESAEGSARVHLGNTDVIAGVKVIPGTPYMDAPGDGVLTTGAELIPLAHESFEPGPPSEDAIELARVVDRGIRESGMIDVKQLCIKKGEEIWMVFIDIYALDYDGNLFDASNLAAVCALKNAIVPWKQYGKSRTDDDGNVTEMDNVPMPVTCLPISVTECKIGNDLIVDPNFDEEAISTARLTVTTDNDGNFRAMQKGGKGSITRGDLSLCLDRAVEIGKQIRNIIG</sequence>
<dbReference type="SUPFAM" id="SSF54211">
    <property type="entry name" value="Ribosomal protein S5 domain 2-like"/>
    <property type="match status" value="1"/>
</dbReference>
<dbReference type="InterPro" id="IPR050590">
    <property type="entry name" value="Exosome_comp_Rrp42_subfam"/>
</dbReference>
<dbReference type="AlphaFoldDB" id="A0A3G3IF87"/>
<comment type="similarity">
    <text evidence="4">Belongs to the RNase PH family. Rrp42 subfamily.</text>
</comment>
<dbReference type="CDD" id="cd11365">
    <property type="entry name" value="RNase_PH_archRRP42"/>
    <property type="match status" value="1"/>
</dbReference>
<evidence type="ECO:0000313" key="8">
    <source>
        <dbReference type="Proteomes" id="UP000273278"/>
    </source>
</evidence>
<dbReference type="Gene3D" id="3.30.230.70">
    <property type="entry name" value="GHMP Kinase, N-terminal domain"/>
    <property type="match status" value="1"/>
</dbReference>
<dbReference type="EMBL" id="CP017686">
    <property type="protein sequence ID" value="AYQ54485.1"/>
    <property type="molecule type" value="Genomic_DNA"/>
</dbReference>
<keyword evidence="3 4" id="KW-0271">Exosome</keyword>
<accession>A0A3G3IF87</accession>
<dbReference type="InterPro" id="IPR027408">
    <property type="entry name" value="PNPase/RNase_PH_dom_sf"/>
</dbReference>
<proteinExistence type="inferred from homology"/>
<evidence type="ECO:0000256" key="2">
    <source>
        <dbReference type="ARBA" id="ARBA00022490"/>
    </source>
</evidence>
<organism evidence="7 8">
    <name type="scientific">Methanomethylophilus alvi</name>
    <dbReference type="NCBI Taxonomy" id="1291540"/>
    <lineage>
        <taxon>Archaea</taxon>
        <taxon>Methanobacteriati</taxon>
        <taxon>Thermoplasmatota</taxon>
        <taxon>Thermoplasmata</taxon>
        <taxon>Methanomassiliicoccales</taxon>
        <taxon>Methanomethylophilaceae</taxon>
        <taxon>Methanomethylophilus</taxon>
    </lineage>
</organism>
<comment type="function">
    <text evidence="4">Non-catalytic component of the exosome, which is a complex involved in RNA degradation. Contributes to the structuring of the Rrp41 active site.</text>
</comment>
<evidence type="ECO:0000259" key="6">
    <source>
        <dbReference type="Pfam" id="PF03725"/>
    </source>
</evidence>
<dbReference type="GO" id="GO:0035925">
    <property type="term" value="F:mRNA 3'-UTR AU-rich region binding"/>
    <property type="evidence" value="ECO:0007669"/>
    <property type="project" value="TreeGrafter"/>
</dbReference>
<dbReference type="Proteomes" id="UP000273278">
    <property type="component" value="Chromosome"/>
</dbReference>
<evidence type="ECO:0000256" key="1">
    <source>
        <dbReference type="ARBA" id="ARBA00004496"/>
    </source>
</evidence>
<dbReference type="InterPro" id="IPR036345">
    <property type="entry name" value="ExoRNase_PH_dom2_sf"/>
</dbReference>